<evidence type="ECO:0000313" key="2">
    <source>
        <dbReference type="EMBL" id="ORZ29477.1"/>
    </source>
</evidence>
<protein>
    <recommendedName>
        <fullName evidence="4">Secreted protein</fullName>
    </recommendedName>
</protein>
<feature type="chain" id="PRO_5010986522" description="Secreted protein" evidence="1">
    <location>
        <begin position="17"/>
        <end position="207"/>
    </location>
</feature>
<gene>
    <name evidence="2" type="ORF">BCR44DRAFT_234503</name>
</gene>
<evidence type="ECO:0000313" key="3">
    <source>
        <dbReference type="Proteomes" id="UP000193411"/>
    </source>
</evidence>
<organism evidence="2 3">
    <name type="scientific">Catenaria anguillulae PL171</name>
    <dbReference type="NCBI Taxonomy" id="765915"/>
    <lineage>
        <taxon>Eukaryota</taxon>
        <taxon>Fungi</taxon>
        <taxon>Fungi incertae sedis</taxon>
        <taxon>Blastocladiomycota</taxon>
        <taxon>Blastocladiomycetes</taxon>
        <taxon>Blastocladiales</taxon>
        <taxon>Catenariaceae</taxon>
        <taxon>Catenaria</taxon>
    </lineage>
</organism>
<dbReference type="Proteomes" id="UP000193411">
    <property type="component" value="Unassembled WGS sequence"/>
</dbReference>
<accession>A0A1Y2H4I3</accession>
<dbReference type="AlphaFoldDB" id="A0A1Y2H4I3"/>
<proteinExistence type="predicted"/>
<name>A0A1Y2H4I3_9FUNG</name>
<keyword evidence="3" id="KW-1185">Reference proteome</keyword>
<sequence>MCLLLSSCSAAASASSFSILPACVRGAIPCAFCLFPKPSGLFQGGVLPPAIHCSLFAGFFCIRCSGPLKRSTPNTPNTPNMFSTHSSAYNATPGLSTCRFRPRPWTIPSPVVADQTHRCGTCMYRTVNSNSHISQSNAVDLCATMMHSQINQCQLMSAASFCDCHCGPTRQRPACPSSRQPPMGTHTCTNLLLKCRLGQIDTKACRL</sequence>
<reference evidence="2 3" key="1">
    <citation type="submission" date="2016-07" db="EMBL/GenBank/DDBJ databases">
        <title>Pervasive Adenine N6-methylation of Active Genes in Fungi.</title>
        <authorList>
            <consortium name="DOE Joint Genome Institute"/>
            <person name="Mondo S.J."/>
            <person name="Dannebaum R.O."/>
            <person name="Kuo R.C."/>
            <person name="Labutti K."/>
            <person name="Haridas S."/>
            <person name="Kuo A."/>
            <person name="Salamov A."/>
            <person name="Ahrendt S.R."/>
            <person name="Lipzen A."/>
            <person name="Sullivan W."/>
            <person name="Andreopoulos W.B."/>
            <person name="Clum A."/>
            <person name="Lindquist E."/>
            <person name="Daum C."/>
            <person name="Ramamoorthy G.K."/>
            <person name="Gryganskyi A."/>
            <person name="Culley D."/>
            <person name="Magnuson J.K."/>
            <person name="James T.Y."/>
            <person name="O'Malley M.A."/>
            <person name="Stajich J.E."/>
            <person name="Spatafora J.W."/>
            <person name="Visel A."/>
            <person name="Grigoriev I.V."/>
        </authorList>
    </citation>
    <scope>NUCLEOTIDE SEQUENCE [LARGE SCALE GENOMIC DNA]</scope>
    <source>
        <strain evidence="2 3">PL171</strain>
    </source>
</reference>
<dbReference type="EMBL" id="MCFL01000171">
    <property type="protein sequence ID" value="ORZ29477.1"/>
    <property type="molecule type" value="Genomic_DNA"/>
</dbReference>
<comment type="caution">
    <text evidence="2">The sequence shown here is derived from an EMBL/GenBank/DDBJ whole genome shotgun (WGS) entry which is preliminary data.</text>
</comment>
<evidence type="ECO:0008006" key="4">
    <source>
        <dbReference type="Google" id="ProtNLM"/>
    </source>
</evidence>
<keyword evidence="1" id="KW-0732">Signal</keyword>
<feature type="signal peptide" evidence="1">
    <location>
        <begin position="1"/>
        <end position="16"/>
    </location>
</feature>
<evidence type="ECO:0000256" key="1">
    <source>
        <dbReference type="SAM" id="SignalP"/>
    </source>
</evidence>